<protein>
    <submittedName>
        <fullName evidence="2">Uncharacterized protein</fullName>
    </submittedName>
</protein>
<evidence type="ECO:0000313" key="2">
    <source>
        <dbReference type="EMBL" id="KAL2076166.1"/>
    </source>
</evidence>
<accession>A0ABR4D1X3</accession>
<keyword evidence="3" id="KW-1185">Reference proteome</keyword>
<sequence>MNYSTTDSNMHSSIVWTVFYSRGRPPDKSSSSRVTAEPRPSQAREPDRSLIFLRPSVITLLVDALDEETLGVLGYVPDTDLCQRSDI</sequence>
<evidence type="ECO:0000313" key="3">
    <source>
        <dbReference type="Proteomes" id="UP001595075"/>
    </source>
</evidence>
<gene>
    <name evidence="2" type="ORF">VTL71DRAFT_1109</name>
</gene>
<evidence type="ECO:0000256" key="1">
    <source>
        <dbReference type="SAM" id="MobiDB-lite"/>
    </source>
</evidence>
<comment type="caution">
    <text evidence="2">The sequence shown here is derived from an EMBL/GenBank/DDBJ whole genome shotgun (WGS) entry which is preliminary data.</text>
</comment>
<reference evidence="2 3" key="1">
    <citation type="journal article" date="2024" name="Commun. Biol.">
        <title>Comparative genomic analysis of thermophilic fungi reveals convergent evolutionary adaptations and gene losses.</title>
        <authorList>
            <person name="Steindorff A.S."/>
            <person name="Aguilar-Pontes M.V."/>
            <person name="Robinson A.J."/>
            <person name="Andreopoulos B."/>
            <person name="LaButti K."/>
            <person name="Kuo A."/>
            <person name="Mondo S."/>
            <person name="Riley R."/>
            <person name="Otillar R."/>
            <person name="Haridas S."/>
            <person name="Lipzen A."/>
            <person name="Grimwood J."/>
            <person name="Schmutz J."/>
            <person name="Clum A."/>
            <person name="Reid I.D."/>
            <person name="Moisan M.C."/>
            <person name="Butler G."/>
            <person name="Nguyen T.T.M."/>
            <person name="Dewar K."/>
            <person name="Conant G."/>
            <person name="Drula E."/>
            <person name="Henrissat B."/>
            <person name="Hansel C."/>
            <person name="Singer S."/>
            <person name="Hutchinson M.I."/>
            <person name="de Vries R.P."/>
            <person name="Natvig D.O."/>
            <person name="Powell A.J."/>
            <person name="Tsang A."/>
            <person name="Grigoriev I.V."/>
        </authorList>
    </citation>
    <scope>NUCLEOTIDE SEQUENCE [LARGE SCALE GENOMIC DNA]</scope>
    <source>
        <strain evidence="2 3">CBS 494.80</strain>
    </source>
</reference>
<feature type="region of interest" description="Disordered" evidence="1">
    <location>
        <begin position="22"/>
        <end position="47"/>
    </location>
</feature>
<organism evidence="2 3">
    <name type="scientific">Oculimacula yallundae</name>
    <dbReference type="NCBI Taxonomy" id="86028"/>
    <lineage>
        <taxon>Eukaryota</taxon>
        <taxon>Fungi</taxon>
        <taxon>Dikarya</taxon>
        <taxon>Ascomycota</taxon>
        <taxon>Pezizomycotina</taxon>
        <taxon>Leotiomycetes</taxon>
        <taxon>Helotiales</taxon>
        <taxon>Ploettnerulaceae</taxon>
        <taxon>Oculimacula</taxon>
    </lineage>
</organism>
<proteinExistence type="predicted"/>
<dbReference type="EMBL" id="JAZHXI010000001">
    <property type="protein sequence ID" value="KAL2076166.1"/>
    <property type="molecule type" value="Genomic_DNA"/>
</dbReference>
<dbReference type="Proteomes" id="UP001595075">
    <property type="component" value="Unassembled WGS sequence"/>
</dbReference>
<name>A0ABR4D1X3_9HELO</name>